<dbReference type="InterPro" id="IPR046620">
    <property type="entry name" value="DUF6733"/>
</dbReference>
<comment type="caution">
    <text evidence="1">The sequence shown here is derived from an EMBL/GenBank/DDBJ whole genome shotgun (WGS) entry which is preliminary data.</text>
</comment>
<dbReference type="Pfam" id="PF20507">
    <property type="entry name" value="DUF6733"/>
    <property type="match status" value="1"/>
</dbReference>
<organism evidence="1 2">
    <name type="scientific">Flavivirga aquatica</name>
    <dbReference type="NCBI Taxonomy" id="1849968"/>
    <lineage>
        <taxon>Bacteria</taxon>
        <taxon>Pseudomonadati</taxon>
        <taxon>Bacteroidota</taxon>
        <taxon>Flavobacteriia</taxon>
        <taxon>Flavobacteriales</taxon>
        <taxon>Flavobacteriaceae</taxon>
        <taxon>Flavivirga</taxon>
    </lineage>
</organism>
<dbReference type="STRING" id="1849968.A8C32_02825"/>
<dbReference type="OrthoDB" id="9771670at2"/>
<keyword evidence="2" id="KW-1185">Reference proteome</keyword>
<evidence type="ECO:0008006" key="3">
    <source>
        <dbReference type="Google" id="ProtNLM"/>
    </source>
</evidence>
<sequence length="242" mass="27443">MKKLAIIILTLIIQITYAQEIKSDEKEKKKTSFVIMPIHNSVAGFSNVFLGNYKLDDKKNLTFYSVFWNNPSFGGLTGSDLFLETGIGLGFKFDKWYVNPTLGFGHGKFMSNSTETTIGEAIIPSVLVLYNSKRFELDSYLALYKSFRKGNGDATRDLVLNWIVPGYKVSDHFSFGAFYESFSQVRTENGMNEKHIYQWLGGYIKATMNNGIWFRFAAGPNLATDLGTSKEFYKIQAFIPLK</sequence>
<dbReference type="Proteomes" id="UP000095713">
    <property type="component" value="Unassembled WGS sequence"/>
</dbReference>
<dbReference type="EMBL" id="MDJD01000034">
    <property type="protein sequence ID" value="OEK08400.1"/>
    <property type="molecule type" value="Genomic_DNA"/>
</dbReference>
<gene>
    <name evidence="1" type="ORF">A8C32_02825</name>
</gene>
<proteinExistence type="predicted"/>
<name>A0A1E5TAI3_9FLAO</name>
<dbReference type="AlphaFoldDB" id="A0A1E5TAI3"/>
<evidence type="ECO:0000313" key="2">
    <source>
        <dbReference type="Proteomes" id="UP000095713"/>
    </source>
</evidence>
<accession>A0A1E5TAI3</accession>
<reference evidence="1 2" key="1">
    <citation type="submission" date="2016-05" db="EMBL/GenBank/DDBJ databases">
        <title>Draft Genome Sequence of Algibacter sp. Strain SK-16 Isolated from the Surface Water of Aburatsubo Inlet.</title>
        <authorList>
            <person name="Wong S.-K."/>
            <person name="Yoshizawa S."/>
            <person name="Nakajima Y."/>
            <person name="Ogura Y."/>
            <person name="Tetsuya H."/>
            <person name="Hamasaki K."/>
        </authorList>
    </citation>
    <scope>NUCLEOTIDE SEQUENCE [LARGE SCALE GENOMIC DNA]</scope>
    <source>
        <strain evidence="1 2">SK-16</strain>
    </source>
</reference>
<dbReference type="RefSeq" id="WP_069829908.1">
    <property type="nucleotide sequence ID" value="NZ_MDJD01000034.1"/>
</dbReference>
<protein>
    <recommendedName>
        <fullName evidence="3">Outer membrane protein beta-barrel domain-containing protein</fullName>
    </recommendedName>
</protein>
<evidence type="ECO:0000313" key="1">
    <source>
        <dbReference type="EMBL" id="OEK08400.1"/>
    </source>
</evidence>